<dbReference type="EMBL" id="MN739365">
    <property type="protein sequence ID" value="QHT01176.1"/>
    <property type="molecule type" value="Genomic_DNA"/>
</dbReference>
<sequence>MPFKKDQYDFDVSRDEIYDQCKQWPIIDPQRDDKIKYILKHNKENIFSNADAKYNDFASQVSCYEIKNMLLVGFDELSFTNKYGQNKDHRGSNHCNVYLPMHINVCMR</sequence>
<protein>
    <submittedName>
        <fullName evidence="1">Uncharacterized protein</fullName>
    </submittedName>
</protein>
<organism evidence="1">
    <name type="scientific">viral metagenome</name>
    <dbReference type="NCBI Taxonomy" id="1070528"/>
    <lineage>
        <taxon>unclassified sequences</taxon>
        <taxon>metagenomes</taxon>
        <taxon>organismal metagenomes</taxon>
    </lineage>
</organism>
<evidence type="ECO:0000313" key="1">
    <source>
        <dbReference type="EMBL" id="QHT01176.1"/>
    </source>
</evidence>
<dbReference type="AlphaFoldDB" id="A0A6C0C8V8"/>
<accession>A0A6C0C8V8</accession>
<reference evidence="1" key="1">
    <citation type="journal article" date="2020" name="Nature">
        <title>Giant virus diversity and host interactions through global metagenomics.</title>
        <authorList>
            <person name="Schulz F."/>
            <person name="Roux S."/>
            <person name="Paez-Espino D."/>
            <person name="Jungbluth S."/>
            <person name="Walsh D.A."/>
            <person name="Denef V.J."/>
            <person name="McMahon K.D."/>
            <person name="Konstantinidis K.T."/>
            <person name="Eloe-Fadrosh E.A."/>
            <person name="Kyrpides N.C."/>
            <person name="Woyke T."/>
        </authorList>
    </citation>
    <scope>NUCLEOTIDE SEQUENCE</scope>
    <source>
        <strain evidence="1">GVMAG-M-3300020192-26</strain>
    </source>
</reference>
<name>A0A6C0C8V8_9ZZZZ</name>
<proteinExistence type="predicted"/>